<evidence type="ECO:0000256" key="1">
    <source>
        <dbReference type="SAM" id="Coils"/>
    </source>
</evidence>
<accession>A0A6A4GF20</accession>
<dbReference type="EMBL" id="ML770262">
    <property type="protein sequence ID" value="KAE9383983.1"/>
    <property type="molecule type" value="Genomic_DNA"/>
</dbReference>
<dbReference type="CDD" id="cd21037">
    <property type="entry name" value="MLKL_NTD"/>
    <property type="match status" value="1"/>
</dbReference>
<organism evidence="2 3">
    <name type="scientific">Gymnopus androsaceus JB14</name>
    <dbReference type="NCBI Taxonomy" id="1447944"/>
    <lineage>
        <taxon>Eukaryota</taxon>
        <taxon>Fungi</taxon>
        <taxon>Dikarya</taxon>
        <taxon>Basidiomycota</taxon>
        <taxon>Agaricomycotina</taxon>
        <taxon>Agaricomycetes</taxon>
        <taxon>Agaricomycetidae</taxon>
        <taxon>Agaricales</taxon>
        <taxon>Marasmiineae</taxon>
        <taxon>Omphalotaceae</taxon>
        <taxon>Gymnopus</taxon>
    </lineage>
</organism>
<keyword evidence="1" id="KW-0175">Coiled coil</keyword>
<reference evidence="2" key="1">
    <citation type="journal article" date="2019" name="Environ. Microbiol.">
        <title>Fungal ecological strategies reflected in gene transcription - a case study of two litter decomposers.</title>
        <authorList>
            <person name="Barbi F."/>
            <person name="Kohler A."/>
            <person name="Barry K."/>
            <person name="Baskaran P."/>
            <person name="Daum C."/>
            <person name="Fauchery L."/>
            <person name="Ihrmark K."/>
            <person name="Kuo A."/>
            <person name="LaButti K."/>
            <person name="Lipzen A."/>
            <person name="Morin E."/>
            <person name="Grigoriev I.V."/>
            <person name="Henrissat B."/>
            <person name="Lindahl B."/>
            <person name="Martin F."/>
        </authorList>
    </citation>
    <scope>NUCLEOTIDE SEQUENCE</scope>
    <source>
        <strain evidence="2">JB14</strain>
    </source>
</reference>
<evidence type="ECO:0000313" key="3">
    <source>
        <dbReference type="Proteomes" id="UP000799118"/>
    </source>
</evidence>
<dbReference type="InterPro" id="IPR059179">
    <property type="entry name" value="MLKL-like_MCAfunc"/>
</dbReference>
<dbReference type="OrthoDB" id="3117716at2759"/>
<dbReference type="Proteomes" id="UP000799118">
    <property type="component" value="Unassembled WGS sequence"/>
</dbReference>
<dbReference type="AlphaFoldDB" id="A0A6A4GF20"/>
<evidence type="ECO:0000313" key="2">
    <source>
        <dbReference type="EMBL" id="KAE9383983.1"/>
    </source>
</evidence>
<feature type="coiled-coil region" evidence="1">
    <location>
        <begin position="15"/>
        <end position="71"/>
    </location>
</feature>
<sequence length="320" mass="35343">MVVRKVRKSPTAQANEEIRRDVEGLFQNLQEVQNTLLKLRKKHGLRLILFAKRDSDDLEALQRRIQLARSTFEAGLVVSTNIAVYEIVSGMDNMRLQMMALTATLNEPLSTEYSTFTGSASSELSALPQNNAVAVILASESHSSSKQWVSVEIEVDLDRASHKHEQAEIDTRNLDPLAAPHRRCSSSEWSLEDEVVQITTVSLMQASSDPEANASSSALIYPPPVGWQIVLAAAQMEADATEHHVQELLYQLARLPTDFYFHGSKSNPFLLASQTRVHHPLNSPMLPPPTAPPKWISSPSILVSFTQAYAPVVINNAIGS</sequence>
<protein>
    <submittedName>
        <fullName evidence="2">Uncharacterized protein</fullName>
    </submittedName>
</protein>
<name>A0A6A4GF20_9AGAR</name>
<proteinExistence type="predicted"/>
<keyword evidence="3" id="KW-1185">Reference proteome</keyword>
<gene>
    <name evidence="2" type="ORF">BT96DRAFT_1027014</name>
</gene>